<dbReference type="PANTHER" id="PTHR35891:SF2">
    <property type="entry name" value="THIOL:DISULFIDE INTERCHANGE PROTEIN DSBA"/>
    <property type="match status" value="1"/>
</dbReference>
<dbReference type="InterPro" id="IPR001853">
    <property type="entry name" value="DSBA-like_thioredoxin_dom"/>
</dbReference>
<feature type="signal peptide" evidence="9">
    <location>
        <begin position="1"/>
        <end position="25"/>
    </location>
</feature>
<feature type="domain" description="Thioredoxin" evidence="10">
    <location>
        <begin position="13"/>
        <end position="169"/>
    </location>
</feature>
<dbReference type="PROSITE" id="PS51352">
    <property type="entry name" value="THIOREDOXIN_2"/>
    <property type="match status" value="1"/>
</dbReference>
<dbReference type="InterPro" id="IPR013766">
    <property type="entry name" value="Thioredoxin_domain"/>
</dbReference>
<dbReference type="InterPro" id="IPR036249">
    <property type="entry name" value="Thioredoxin-like_sf"/>
</dbReference>
<dbReference type="SUPFAM" id="SSF52833">
    <property type="entry name" value="Thioredoxin-like"/>
    <property type="match status" value="1"/>
</dbReference>
<keyword evidence="5 7" id="KW-1015">Disulfide bond</keyword>
<keyword evidence="4 7" id="KW-0574">Periplasm</keyword>
<dbReference type="GO" id="GO:0015036">
    <property type="term" value="F:disulfide oxidoreductase activity"/>
    <property type="evidence" value="ECO:0007669"/>
    <property type="project" value="UniProtKB-ARBA"/>
</dbReference>
<evidence type="ECO:0000256" key="9">
    <source>
        <dbReference type="SAM" id="SignalP"/>
    </source>
</evidence>
<dbReference type="Gene3D" id="3.40.30.10">
    <property type="entry name" value="Glutaredoxin"/>
    <property type="match status" value="1"/>
</dbReference>
<dbReference type="PROSITE" id="PS00194">
    <property type="entry name" value="THIOREDOXIN_1"/>
    <property type="match status" value="1"/>
</dbReference>
<evidence type="ECO:0000256" key="7">
    <source>
        <dbReference type="PIRNR" id="PIRNR001488"/>
    </source>
</evidence>
<evidence type="ECO:0000256" key="4">
    <source>
        <dbReference type="ARBA" id="ARBA00022764"/>
    </source>
</evidence>
<evidence type="ECO:0000259" key="10">
    <source>
        <dbReference type="PROSITE" id="PS51352"/>
    </source>
</evidence>
<organism evidence="11 12">
    <name type="scientific">Roseateles toxinivorans</name>
    <dbReference type="NCBI Taxonomy" id="270368"/>
    <lineage>
        <taxon>Bacteria</taxon>
        <taxon>Pseudomonadati</taxon>
        <taxon>Pseudomonadota</taxon>
        <taxon>Betaproteobacteria</taxon>
        <taxon>Burkholderiales</taxon>
        <taxon>Sphaerotilaceae</taxon>
        <taxon>Roseateles</taxon>
    </lineage>
</organism>
<comment type="subcellular location">
    <subcellularLocation>
        <location evidence="1 7">Periplasm</location>
    </subcellularLocation>
</comment>
<dbReference type="OrthoDB" id="9784896at2"/>
<comment type="caution">
    <text evidence="11">The sequence shown here is derived from an EMBL/GenBank/DDBJ whole genome shotgun (WGS) entry which is preliminary data.</text>
</comment>
<dbReference type="AlphaFoldDB" id="A0A4R6QSE5"/>
<dbReference type="Pfam" id="PF01323">
    <property type="entry name" value="DSBA"/>
    <property type="match status" value="1"/>
</dbReference>
<dbReference type="FunCoup" id="A0A4R6QSE5">
    <property type="interactions" value="150"/>
</dbReference>
<dbReference type="EMBL" id="SNXS01000002">
    <property type="protein sequence ID" value="TDP73185.1"/>
    <property type="molecule type" value="Genomic_DNA"/>
</dbReference>
<dbReference type="CDD" id="cd03019">
    <property type="entry name" value="DsbA_DsbA"/>
    <property type="match status" value="1"/>
</dbReference>
<evidence type="ECO:0000256" key="8">
    <source>
        <dbReference type="PIRSR" id="PIRSR001488-1"/>
    </source>
</evidence>
<evidence type="ECO:0000256" key="6">
    <source>
        <dbReference type="ARBA" id="ARBA00023284"/>
    </source>
</evidence>
<keyword evidence="3 9" id="KW-0732">Signal</keyword>
<dbReference type="RefSeq" id="WP_133700583.1">
    <property type="nucleotide sequence ID" value="NZ_SNXS01000002.1"/>
</dbReference>
<evidence type="ECO:0000256" key="1">
    <source>
        <dbReference type="ARBA" id="ARBA00004418"/>
    </source>
</evidence>
<gene>
    <name evidence="11" type="ORF">DES47_102932</name>
</gene>
<dbReference type="InterPro" id="IPR050824">
    <property type="entry name" value="Thiol_disulfide_DsbA"/>
</dbReference>
<reference evidence="11 12" key="1">
    <citation type="submission" date="2019-03" db="EMBL/GenBank/DDBJ databases">
        <title>Genomic Encyclopedia of Type Strains, Phase IV (KMG-IV): sequencing the most valuable type-strain genomes for metagenomic binning, comparative biology and taxonomic classification.</title>
        <authorList>
            <person name="Goeker M."/>
        </authorList>
    </citation>
    <scope>NUCLEOTIDE SEQUENCE [LARGE SCALE GENOMIC DNA]</scope>
    <source>
        <strain evidence="11 12">DSM 16998</strain>
    </source>
</reference>
<dbReference type="Proteomes" id="UP000295361">
    <property type="component" value="Unassembled WGS sequence"/>
</dbReference>
<evidence type="ECO:0000256" key="3">
    <source>
        <dbReference type="ARBA" id="ARBA00022729"/>
    </source>
</evidence>
<evidence type="ECO:0000256" key="2">
    <source>
        <dbReference type="ARBA" id="ARBA00005791"/>
    </source>
</evidence>
<dbReference type="InParanoid" id="A0A4R6QSE5"/>
<name>A0A4R6QSE5_9BURK</name>
<protein>
    <recommendedName>
        <fullName evidence="7">Thiol:disulfide interchange protein</fullName>
    </recommendedName>
</protein>
<evidence type="ECO:0000256" key="5">
    <source>
        <dbReference type="ARBA" id="ARBA00023157"/>
    </source>
</evidence>
<evidence type="ECO:0000313" key="11">
    <source>
        <dbReference type="EMBL" id="TDP73185.1"/>
    </source>
</evidence>
<dbReference type="PIRSF" id="PIRSF001488">
    <property type="entry name" value="Tdi_protein"/>
    <property type="match status" value="1"/>
</dbReference>
<comment type="similarity">
    <text evidence="2">Belongs to the thioredoxin family. DsbA subfamily.</text>
</comment>
<dbReference type="InterPro" id="IPR017937">
    <property type="entry name" value="Thioredoxin_CS"/>
</dbReference>
<feature type="disulfide bond" description="Redox-active" evidence="8">
    <location>
        <begin position="59"/>
        <end position="62"/>
    </location>
</feature>
<keyword evidence="12" id="KW-1185">Reference proteome</keyword>
<dbReference type="PANTHER" id="PTHR35891">
    <property type="entry name" value="THIOL:DISULFIDE INTERCHANGE PROTEIN DSBA"/>
    <property type="match status" value="1"/>
</dbReference>
<accession>A0A4R6QSE5</accession>
<evidence type="ECO:0000313" key="12">
    <source>
        <dbReference type="Proteomes" id="UP000295361"/>
    </source>
</evidence>
<dbReference type="InterPro" id="IPR023205">
    <property type="entry name" value="DsbA/DsbL"/>
</dbReference>
<dbReference type="GO" id="GO:0042597">
    <property type="term" value="C:periplasmic space"/>
    <property type="evidence" value="ECO:0007669"/>
    <property type="project" value="UniProtKB-SubCell"/>
</dbReference>
<feature type="chain" id="PRO_5020701943" description="Thiol:disulfide interchange protein" evidence="9">
    <location>
        <begin position="26"/>
        <end position="220"/>
    </location>
</feature>
<keyword evidence="6" id="KW-0676">Redox-active center</keyword>
<proteinExistence type="inferred from homology"/>
<sequence>MNRRDFSTRLALSTLAGAIPGLAMAQGGPLEGRHYQKLGTPVPVAPGKIEVVEFFWYGCPHCYAFEPVVENWTKQLPADVGFRRSHVAFRENTKTHQRSFFALEALGREAEFRPKIFNAIHQQRQPLDTADSMAAFLGKNGLEAPKFLEVYNSFSVQSKCQQAVKLSEAYRIDGVPAIGVGGRFLTSPSMAGQGAGENVALQQAVVTASFLIERVRSGKV</sequence>